<comment type="caution">
    <text evidence="15">The sequence shown here is derived from an EMBL/GenBank/DDBJ whole genome shotgun (WGS) entry which is preliminary data.</text>
</comment>
<dbReference type="GO" id="GO:0005886">
    <property type="term" value="C:plasma membrane"/>
    <property type="evidence" value="ECO:0007669"/>
    <property type="project" value="UniProtKB-SubCell"/>
</dbReference>
<evidence type="ECO:0000256" key="1">
    <source>
        <dbReference type="ARBA" id="ARBA00001970"/>
    </source>
</evidence>
<evidence type="ECO:0000256" key="11">
    <source>
        <dbReference type="ARBA" id="ARBA00023136"/>
    </source>
</evidence>
<dbReference type="PANTHER" id="PTHR30529:SF1">
    <property type="entry name" value="CYTOCHROME B561 HOMOLOG 2"/>
    <property type="match status" value="1"/>
</dbReference>
<reference evidence="15" key="1">
    <citation type="submission" date="2019-09" db="EMBL/GenBank/DDBJ databases">
        <title>Characterisation of the sponge microbiome using genome-centric metagenomics.</title>
        <authorList>
            <person name="Engelberts J.P."/>
            <person name="Robbins S.J."/>
            <person name="De Goeij J.M."/>
            <person name="Aranda M."/>
            <person name="Bell S.C."/>
            <person name="Webster N.S."/>
        </authorList>
    </citation>
    <scope>NUCLEOTIDE SEQUENCE</scope>
    <source>
        <strain evidence="15">SB0664_bin_43</strain>
    </source>
</reference>
<comment type="subcellular location">
    <subcellularLocation>
        <location evidence="2">Cell membrane</location>
        <topology evidence="2">Multi-pass membrane protein</topology>
    </subcellularLocation>
</comment>
<dbReference type="Gene3D" id="1.20.950.20">
    <property type="entry name" value="Transmembrane di-heme cytochromes, Chain C"/>
    <property type="match status" value="1"/>
</dbReference>
<keyword evidence="5" id="KW-0349">Heme</keyword>
<evidence type="ECO:0000256" key="12">
    <source>
        <dbReference type="ARBA" id="ARBA00037975"/>
    </source>
</evidence>
<dbReference type="EMBL" id="VXRY01000360">
    <property type="protein sequence ID" value="MXY34220.1"/>
    <property type="molecule type" value="Genomic_DNA"/>
</dbReference>
<dbReference type="SUPFAM" id="SSF81342">
    <property type="entry name" value="Transmembrane di-heme cytochromes"/>
    <property type="match status" value="1"/>
</dbReference>
<keyword evidence="7" id="KW-0479">Metal-binding</keyword>
<keyword evidence="3" id="KW-0813">Transport</keyword>
<dbReference type="InterPro" id="IPR016174">
    <property type="entry name" value="Di-haem_cyt_TM"/>
</dbReference>
<accession>A0A6B0Y3E1</accession>
<organism evidence="15">
    <name type="scientific">Boseongicola sp. SB0664_bin_43</name>
    <dbReference type="NCBI Taxonomy" id="2604844"/>
    <lineage>
        <taxon>Bacteria</taxon>
        <taxon>Pseudomonadati</taxon>
        <taxon>Pseudomonadota</taxon>
        <taxon>Alphaproteobacteria</taxon>
        <taxon>Rhodobacterales</taxon>
        <taxon>Paracoccaceae</taxon>
        <taxon>Boseongicola</taxon>
    </lineage>
</organism>
<evidence type="ECO:0000256" key="10">
    <source>
        <dbReference type="ARBA" id="ARBA00023004"/>
    </source>
</evidence>
<evidence type="ECO:0000256" key="13">
    <source>
        <dbReference type="SAM" id="Phobius"/>
    </source>
</evidence>
<evidence type="ECO:0000256" key="3">
    <source>
        <dbReference type="ARBA" id="ARBA00022448"/>
    </source>
</evidence>
<dbReference type="InterPro" id="IPR011577">
    <property type="entry name" value="Cyt_b561_bac/Ni-Hgenase"/>
</dbReference>
<feature type="transmembrane region" description="Helical" evidence="13">
    <location>
        <begin position="90"/>
        <end position="115"/>
    </location>
</feature>
<keyword evidence="4" id="KW-1003">Cell membrane</keyword>
<dbReference type="GO" id="GO:0046872">
    <property type="term" value="F:metal ion binding"/>
    <property type="evidence" value="ECO:0007669"/>
    <property type="project" value="UniProtKB-KW"/>
</dbReference>
<comment type="similarity">
    <text evidence="12">Belongs to the cytochrome b561 family.</text>
</comment>
<keyword evidence="6 13" id="KW-0812">Transmembrane</keyword>
<comment type="cofactor">
    <cofactor evidence="1">
        <name>heme b</name>
        <dbReference type="ChEBI" id="CHEBI:60344"/>
    </cofactor>
</comment>
<evidence type="ECO:0000259" key="14">
    <source>
        <dbReference type="Pfam" id="PF01292"/>
    </source>
</evidence>
<sequence>MTRYHPILVALHWIMAVMVIVSLFFGKVLLSTMSNADPQKLQALTGHMTVGLALGALLLLRLAVRFASAKPPRAETGSAFLDKVGIATHWFMYVLIALMVLSGLGTALSGGLFPVVFGGNGEPLPANLSTLPPRLAHGLISNLLVLLVLLHACAAFYHQFHLRDGLFRRMWFGNRNR</sequence>
<dbReference type="Pfam" id="PF01292">
    <property type="entry name" value="Ni_hydr_CYTB"/>
    <property type="match status" value="1"/>
</dbReference>
<feature type="domain" description="Cytochrome b561 bacterial/Ni-hydrogenase" evidence="14">
    <location>
        <begin position="3"/>
        <end position="173"/>
    </location>
</feature>
<evidence type="ECO:0000256" key="8">
    <source>
        <dbReference type="ARBA" id="ARBA00022982"/>
    </source>
</evidence>
<dbReference type="InterPro" id="IPR052168">
    <property type="entry name" value="Cytochrome_b561_oxidase"/>
</dbReference>
<evidence type="ECO:0000313" key="15">
    <source>
        <dbReference type="EMBL" id="MXY34220.1"/>
    </source>
</evidence>
<feature type="transmembrane region" description="Helical" evidence="13">
    <location>
        <begin position="135"/>
        <end position="160"/>
    </location>
</feature>
<protein>
    <submittedName>
        <fullName evidence="15">Cytochrome b</fullName>
    </submittedName>
</protein>
<feature type="transmembrane region" description="Helical" evidence="13">
    <location>
        <begin position="45"/>
        <end position="64"/>
    </location>
</feature>
<dbReference type="PANTHER" id="PTHR30529">
    <property type="entry name" value="CYTOCHROME B561"/>
    <property type="match status" value="1"/>
</dbReference>
<dbReference type="AlphaFoldDB" id="A0A6B0Y3E1"/>
<evidence type="ECO:0000256" key="9">
    <source>
        <dbReference type="ARBA" id="ARBA00022989"/>
    </source>
</evidence>
<name>A0A6B0Y3E1_9RHOB</name>
<evidence type="ECO:0000256" key="4">
    <source>
        <dbReference type="ARBA" id="ARBA00022475"/>
    </source>
</evidence>
<keyword evidence="9 13" id="KW-1133">Transmembrane helix</keyword>
<dbReference type="GO" id="GO:0009055">
    <property type="term" value="F:electron transfer activity"/>
    <property type="evidence" value="ECO:0007669"/>
    <property type="project" value="InterPro"/>
</dbReference>
<gene>
    <name evidence="15" type="ORF">F4Y60_09060</name>
</gene>
<proteinExistence type="inferred from homology"/>
<evidence type="ECO:0000256" key="6">
    <source>
        <dbReference type="ARBA" id="ARBA00022692"/>
    </source>
</evidence>
<dbReference type="GO" id="GO:0020037">
    <property type="term" value="F:heme binding"/>
    <property type="evidence" value="ECO:0007669"/>
    <property type="project" value="TreeGrafter"/>
</dbReference>
<keyword evidence="10" id="KW-0408">Iron</keyword>
<keyword evidence="11 13" id="KW-0472">Membrane</keyword>
<dbReference type="GO" id="GO:0022904">
    <property type="term" value="P:respiratory electron transport chain"/>
    <property type="evidence" value="ECO:0007669"/>
    <property type="project" value="InterPro"/>
</dbReference>
<evidence type="ECO:0000256" key="2">
    <source>
        <dbReference type="ARBA" id="ARBA00004651"/>
    </source>
</evidence>
<evidence type="ECO:0000256" key="7">
    <source>
        <dbReference type="ARBA" id="ARBA00022723"/>
    </source>
</evidence>
<feature type="transmembrane region" description="Helical" evidence="13">
    <location>
        <begin position="7"/>
        <end position="25"/>
    </location>
</feature>
<evidence type="ECO:0000256" key="5">
    <source>
        <dbReference type="ARBA" id="ARBA00022617"/>
    </source>
</evidence>
<keyword evidence="8" id="KW-0249">Electron transport</keyword>